<evidence type="ECO:0000313" key="2">
    <source>
        <dbReference type="EMBL" id="RIB23323.1"/>
    </source>
</evidence>
<dbReference type="OrthoDB" id="2442609at2759"/>
<dbReference type="EMBL" id="QKWP01000267">
    <property type="protein sequence ID" value="RIB23323.1"/>
    <property type="molecule type" value="Genomic_DNA"/>
</dbReference>
<proteinExistence type="predicted"/>
<feature type="non-terminal residue" evidence="2">
    <location>
        <position position="1"/>
    </location>
</feature>
<feature type="transmembrane region" description="Helical" evidence="1">
    <location>
        <begin position="59"/>
        <end position="77"/>
    </location>
</feature>
<dbReference type="Proteomes" id="UP000266673">
    <property type="component" value="Unassembled WGS sequence"/>
</dbReference>
<reference evidence="2 3" key="1">
    <citation type="submission" date="2018-06" db="EMBL/GenBank/DDBJ databases">
        <title>Comparative genomics reveals the genomic features of Rhizophagus irregularis, R. cerebriforme, R. diaphanum and Gigaspora rosea, and their symbiotic lifestyle signature.</title>
        <authorList>
            <person name="Morin E."/>
            <person name="San Clemente H."/>
            <person name="Chen E.C.H."/>
            <person name="De La Providencia I."/>
            <person name="Hainaut M."/>
            <person name="Kuo A."/>
            <person name="Kohler A."/>
            <person name="Murat C."/>
            <person name="Tang N."/>
            <person name="Roy S."/>
            <person name="Loubradou J."/>
            <person name="Henrissat B."/>
            <person name="Grigoriev I.V."/>
            <person name="Corradi N."/>
            <person name="Roux C."/>
            <person name="Martin F.M."/>
        </authorList>
    </citation>
    <scope>NUCLEOTIDE SEQUENCE [LARGE SCALE GENOMIC DNA]</scope>
    <source>
        <strain evidence="2 3">DAOM 194757</strain>
    </source>
</reference>
<protein>
    <submittedName>
        <fullName evidence="2">Uncharacterized protein</fullName>
    </submittedName>
</protein>
<sequence>IKIGNNYRTKISCNNRSVFVRDVSQLSILPEHELIKNVLQEQNSVYIKLYFNSFNSGLSYFYVFWRNLLFSTVILVFY</sequence>
<accession>A0A397VTI6</accession>
<gene>
    <name evidence="2" type="ORF">C2G38_2073131</name>
</gene>
<keyword evidence="3" id="KW-1185">Reference proteome</keyword>
<organism evidence="2 3">
    <name type="scientific">Gigaspora rosea</name>
    <dbReference type="NCBI Taxonomy" id="44941"/>
    <lineage>
        <taxon>Eukaryota</taxon>
        <taxon>Fungi</taxon>
        <taxon>Fungi incertae sedis</taxon>
        <taxon>Mucoromycota</taxon>
        <taxon>Glomeromycotina</taxon>
        <taxon>Glomeromycetes</taxon>
        <taxon>Diversisporales</taxon>
        <taxon>Gigasporaceae</taxon>
        <taxon>Gigaspora</taxon>
    </lineage>
</organism>
<keyword evidence="1" id="KW-1133">Transmembrane helix</keyword>
<comment type="caution">
    <text evidence="2">The sequence shown here is derived from an EMBL/GenBank/DDBJ whole genome shotgun (WGS) entry which is preliminary data.</text>
</comment>
<name>A0A397VTI6_9GLOM</name>
<keyword evidence="1" id="KW-0472">Membrane</keyword>
<dbReference type="AlphaFoldDB" id="A0A397VTI6"/>
<keyword evidence="1" id="KW-0812">Transmembrane</keyword>
<evidence type="ECO:0000313" key="3">
    <source>
        <dbReference type="Proteomes" id="UP000266673"/>
    </source>
</evidence>
<evidence type="ECO:0000256" key="1">
    <source>
        <dbReference type="SAM" id="Phobius"/>
    </source>
</evidence>